<evidence type="ECO:0000313" key="1">
    <source>
        <dbReference type="EMBL" id="KAJ8123656.1"/>
    </source>
</evidence>
<organism evidence="1 2">
    <name type="scientific">Nemania bipapillata</name>
    <dbReference type="NCBI Taxonomy" id="110536"/>
    <lineage>
        <taxon>Eukaryota</taxon>
        <taxon>Fungi</taxon>
        <taxon>Dikarya</taxon>
        <taxon>Ascomycota</taxon>
        <taxon>Pezizomycotina</taxon>
        <taxon>Sordariomycetes</taxon>
        <taxon>Xylariomycetidae</taxon>
        <taxon>Xylariales</taxon>
        <taxon>Xylariaceae</taxon>
        <taxon>Nemania</taxon>
    </lineage>
</organism>
<sequence length="69" mass="7324">MENEDKSHVTLKFTTFDAEFKSAFGVGDSIVSAQVSNPGLVDAANTMVLALTTTSKTLMITVADLLKMA</sequence>
<name>A0ACC2J878_9PEZI</name>
<keyword evidence="2" id="KW-1185">Reference proteome</keyword>
<evidence type="ECO:0000313" key="2">
    <source>
        <dbReference type="Proteomes" id="UP001153334"/>
    </source>
</evidence>
<gene>
    <name evidence="1" type="ORF">ONZ43_g446</name>
</gene>
<proteinExistence type="predicted"/>
<comment type="caution">
    <text evidence="1">The sequence shown here is derived from an EMBL/GenBank/DDBJ whole genome shotgun (WGS) entry which is preliminary data.</text>
</comment>
<reference evidence="1" key="1">
    <citation type="submission" date="2022-11" db="EMBL/GenBank/DDBJ databases">
        <title>Genome Sequence of Nemania bipapillata.</title>
        <authorList>
            <person name="Buettner E."/>
        </authorList>
    </citation>
    <scope>NUCLEOTIDE SEQUENCE</scope>
    <source>
        <strain evidence="1">CP14</strain>
    </source>
</reference>
<protein>
    <submittedName>
        <fullName evidence="1">Uncharacterized protein</fullName>
    </submittedName>
</protein>
<dbReference type="Proteomes" id="UP001153334">
    <property type="component" value="Unassembled WGS sequence"/>
</dbReference>
<dbReference type="EMBL" id="JAPESX010000056">
    <property type="protein sequence ID" value="KAJ8123656.1"/>
    <property type="molecule type" value="Genomic_DNA"/>
</dbReference>
<accession>A0ACC2J878</accession>